<accession>D2PVI5</accession>
<reference evidence="2" key="1">
    <citation type="submission" date="2009-09" db="EMBL/GenBank/DDBJ databases">
        <title>The complete genome of Kribbella flavida DSM 17836.</title>
        <authorList>
            <consortium name="US DOE Joint Genome Institute (JGI-PGF)"/>
            <person name="Lucas S."/>
            <person name="Copeland A."/>
            <person name="Lapidus A."/>
            <person name="Glavina del Rio T."/>
            <person name="Dalin E."/>
            <person name="Tice H."/>
            <person name="Bruce D."/>
            <person name="Goodwin L."/>
            <person name="Pitluck S."/>
            <person name="Kyrpides N."/>
            <person name="Mavromatis K."/>
            <person name="Ivanova N."/>
            <person name="Saunders E."/>
            <person name="Brettin T."/>
            <person name="Detter J.C."/>
            <person name="Han C."/>
            <person name="Larimer F."/>
            <person name="Land M."/>
            <person name="Hauser L."/>
            <person name="Markowitz V."/>
            <person name="Cheng J.-F."/>
            <person name="Hugenholtz P."/>
            <person name="Woyke T."/>
            <person name="Wu D."/>
            <person name="Pukall R."/>
            <person name="Klenk H.-P."/>
            <person name="Eisen J.A."/>
        </authorList>
    </citation>
    <scope>NUCLEOTIDE SEQUENCE [LARGE SCALE GENOMIC DNA]</scope>
    <source>
        <strain evidence="2">DSM 17836 / JCM 10339 / NBRC 14399</strain>
    </source>
</reference>
<protein>
    <recommendedName>
        <fullName evidence="3">Phosphodiesterase</fullName>
    </recommendedName>
</protein>
<sequence length="209" mass="22800">MVGAIFHTLARVRRAPAVHPRAQSFDATLVLDEQAHPFPTGTHRALAKLSKGAGTPGSRADVLGIAVRADLGTGLWDILFSTAGQGRLTRWLPRPARSWDSTSYSTLSPYAVGDRRLWMRLTATGSDLGHASVEALTREAPKEFTVSVAGRRDGWKPVGVLRLRSPRPDHPVIDPVLNHPAGLDLAPAWLRELRELAYSSSRHGRKAEL</sequence>
<dbReference type="HOGENOM" id="CLU_100171_0_0_11"/>
<dbReference type="EMBL" id="CP001736">
    <property type="protein sequence ID" value="ADB35225.1"/>
    <property type="molecule type" value="Genomic_DNA"/>
</dbReference>
<dbReference type="KEGG" id="kfl:Kfla_6222"/>
<dbReference type="eggNOG" id="ENOG5033GV3">
    <property type="taxonomic scope" value="Bacteria"/>
</dbReference>
<dbReference type="STRING" id="479435.Kfla_6222"/>
<dbReference type="Proteomes" id="UP000007967">
    <property type="component" value="Chromosome"/>
</dbReference>
<dbReference type="AlphaFoldDB" id="D2PVI5"/>
<name>D2PVI5_KRIFD</name>
<evidence type="ECO:0008006" key="3">
    <source>
        <dbReference type="Google" id="ProtNLM"/>
    </source>
</evidence>
<proteinExistence type="predicted"/>
<gene>
    <name evidence="1" type="ordered locus">Kfla_6222</name>
</gene>
<evidence type="ECO:0000313" key="2">
    <source>
        <dbReference type="Proteomes" id="UP000007967"/>
    </source>
</evidence>
<organism evidence="1 2">
    <name type="scientific">Kribbella flavida (strain DSM 17836 / JCM 10339 / NBRC 14399)</name>
    <dbReference type="NCBI Taxonomy" id="479435"/>
    <lineage>
        <taxon>Bacteria</taxon>
        <taxon>Bacillati</taxon>
        <taxon>Actinomycetota</taxon>
        <taxon>Actinomycetes</taxon>
        <taxon>Propionibacteriales</taxon>
        <taxon>Kribbellaceae</taxon>
        <taxon>Kribbella</taxon>
    </lineage>
</organism>
<keyword evidence="2" id="KW-1185">Reference proteome</keyword>
<reference evidence="1 2" key="2">
    <citation type="journal article" date="2010" name="Stand. Genomic Sci.">
        <title>Complete genome sequence of Kribbella flavida type strain (IFO 14399).</title>
        <authorList>
            <person name="Pukall R."/>
            <person name="Lapidus A."/>
            <person name="Glavina Del Rio T."/>
            <person name="Copeland A."/>
            <person name="Tice H."/>
            <person name="Cheng J.-F."/>
            <person name="Lucas S."/>
            <person name="Chen F."/>
            <person name="Nolan M."/>
            <person name="LaButti K."/>
            <person name="Pati A."/>
            <person name="Ivanova N."/>
            <person name="Mavrommatis K."/>
            <person name="Mikhailova N."/>
            <person name="Pitluck S."/>
            <person name="Bruce D."/>
            <person name="Goodwin L."/>
            <person name="Land M."/>
            <person name="Hauser L."/>
            <person name="Chang Y.-J."/>
            <person name="Jeffries C.D."/>
            <person name="Chen A."/>
            <person name="Palaniappan K."/>
            <person name="Chain P."/>
            <person name="Rohde M."/>
            <person name="Goeker M."/>
            <person name="Bristow J."/>
            <person name="Eisen J.A."/>
            <person name="Markowitz V."/>
            <person name="Hugenholtz P."/>
            <person name="Kyrpides N.C."/>
            <person name="Klenk H.-P."/>
            <person name="Brettin T."/>
        </authorList>
    </citation>
    <scope>NUCLEOTIDE SEQUENCE [LARGE SCALE GENOMIC DNA]</scope>
    <source>
        <strain evidence="2">DSM 17836 / JCM 10339 / NBRC 14399</strain>
    </source>
</reference>
<evidence type="ECO:0000313" key="1">
    <source>
        <dbReference type="EMBL" id="ADB35225.1"/>
    </source>
</evidence>